<sequence length="309" mass="33528">MPPRANITDPAKLLPPILRLLEQSPPDAYSAQQKARTTAARLLASAHYDSAIQVLFGSAKELLKLKEWGSGCDLAVYLVQAYERGEVNVTAESKARLTQLLALTTGEGAWRKKLVDSAIKWSADFGDCPGGDPDIHQYLGELYYKACCKRDAAIMLADLMFQWCHEGAKDPGPYACQVVLPYISLTPPAILPAKTFMQRFLSLLSTKHPEFIMSSLTAPAEAPAVPTEVSLTISETLNFLQLAILSVQRAPAEGVSGVQARGTNGGIGKDWESLVRRYKGMSAVIRDEGVQEVGPKRVMSIAIGADPAW</sequence>
<proteinExistence type="predicted"/>
<evidence type="ECO:0000313" key="2">
    <source>
        <dbReference type="Proteomes" id="UP001243375"/>
    </source>
</evidence>
<keyword evidence="2" id="KW-1185">Reference proteome</keyword>
<organism evidence="1 2">
    <name type="scientific">Naganishia vaughanmartiniae</name>
    <dbReference type="NCBI Taxonomy" id="1424756"/>
    <lineage>
        <taxon>Eukaryota</taxon>
        <taxon>Fungi</taxon>
        <taxon>Dikarya</taxon>
        <taxon>Basidiomycota</taxon>
        <taxon>Agaricomycotina</taxon>
        <taxon>Tremellomycetes</taxon>
        <taxon>Filobasidiales</taxon>
        <taxon>Filobasidiaceae</taxon>
        <taxon>Naganishia</taxon>
    </lineage>
</organism>
<comment type="caution">
    <text evidence="1">The sequence shown here is derived from an EMBL/GenBank/DDBJ whole genome shotgun (WGS) entry which is preliminary data.</text>
</comment>
<name>A0ACC2XP79_9TREE</name>
<dbReference type="EMBL" id="JASBWU010000001">
    <property type="protein sequence ID" value="KAJ9125435.1"/>
    <property type="molecule type" value="Genomic_DNA"/>
</dbReference>
<dbReference type="Proteomes" id="UP001243375">
    <property type="component" value="Unassembled WGS sequence"/>
</dbReference>
<reference evidence="1" key="1">
    <citation type="submission" date="2023-04" db="EMBL/GenBank/DDBJ databases">
        <title>Draft Genome sequencing of Naganishia species isolated from polar environments using Oxford Nanopore Technology.</title>
        <authorList>
            <person name="Leo P."/>
            <person name="Venkateswaran K."/>
        </authorList>
    </citation>
    <scope>NUCLEOTIDE SEQUENCE</scope>
    <source>
        <strain evidence="1">MNA-CCFEE 5425</strain>
    </source>
</reference>
<evidence type="ECO:0000313" key="1">
    <source>
        <dbReference type="EMBL" id="KAJ9125435.1"/>
    </source>
</evidence>
<gene>
    <name evidence="1" type="ORF">QFC22_000396</name>
</gene>
<accession>A0ACC2XP79</accession>
<protein>
    <submittedName>
        <fullName evidence="1">Uncharacterized protein</fullName>
    </submittedName>
</protein>